<gene>
    <name evidence="2" type="ORF">PMACD_LOCUS5805</name>
</gene>
<dbReference type="OrthoDB" id="410721at2759"/>
<evidence type="ECO:0000313" key="2">
    <source>
        <dbReference type="EMBL" id="CAF4837483.1"/>
    </source>
</evidence>
<dbReference type="Proteomes" id="UP000663880">
    <property type="component" value="Unassembled WGS sequence"/>
</dbReference>
<dbReference type="EMBL" id="CAJOBZ010000012">
    <property type="protein sequence ID" value="CAF4837483.1"/>
    <property type="molecule type" value="Genomic_DNA"/>
</dbReference>
<comment type="caution">
    <text evidence="2">The sequence shown here is derived from an EMBL/GenBank/DDBJ whole genome shotgun (WGS) entry which is preliminary data.</text>
</comment>
<feature type="compositionally biased region" description="Polar residues" evidence="1">
    <location>
        <begin position="101"/>
        <end position="126"/>
    </location>
</feature>
<dbReference type="AlphaFoldDB" id="A0A821RCK9"/>
<proteinExistence type="predicted"/>
<protein>
    <submittedName>
        <fullName evidence="2">Uncharacterized protein</fullName>
    </submittedName>
</protein>
<evidence type="ECO:0000256" key="1">
    <source>
        <dbReference type="SAM" id="MobiDB-lite"/>
    </source>
</evidence>
<evidence type="ECO:0000313" key="3">
    <source>
        <dbReference type="Proteomes" id="UP000663880"/>
    </source>
</evidence>
<feature type="compositionally biased region" description="Polar residues" evidence="1">
    <location>
        <begin position="69"/>
        <end position="78"/>
    </location>
</feature>
<name>A0A821RCK9_9NEOP</name>
<feature type="region of interest" description="Disordered" evidence="1">
    <location>
        <begin position="97"/>
        <end position="150"/>
    </location>
</feature>
<organism evidence="2 3">
    <name type="scientific">Pieris macdunnoughi</name>
    <dbReference type="NCBI Taxonomy" id="345717"/>
    <lineage>
        <taxon>Eukaryota</taxon>
        <taxon>Metazoa</taxon>
        <taxon>Ecdysozoa</taxon>
        <taxon>Arthropoda</taxon>
        <taxon>Hexapoda</taxon>
        <taxon>Insecta</taxon>
        <taxon>Pterygota</taxon>
        <taxon>Neoptera</taxon>
        <taxon>Endopterygota</taxon>
        <taxon>Lepidoptera</taxon>
        <taxon>Glossata</taxon>
        <taxon>Ditrysia</taxon>
        <taxon>Papilionoidea</taxon>
        <taxon>Pieridae</taxon>
        <taxon>Pierinae</taxon>
        <taxon>Pieris</taxon>
    </lineage>
</organism>
<accession>A0A821RCK9</accession>
<feature type="region of interest" description="Disordered" evidence="1">
    <location>
        <begin position="50"/>
        <end position="78"/>
    </location>
</feature>
<keyword evidence="3" id="KW-1185">Reference proteome</keyword>
<feature type="compositionally biased region" description="Gly residues" evidence="1">
    <location>
        <begin position="50"/>
        <end position="60"/>
    </location>
</feature>
<sequence>MYRVDRFNSHCDGPLVRRLSQGSEFGPVADECCEPRPPLSASAPEAGVGVCGGAAGGPRGGARDLSPDRTPTNEVPSIPLQSVSKDFVERAFAGAVHRDSVSSASTPSTLDRTTIHNPTPLHQLSPASEAVLSPAVEETVEEPRPSTPERLTPQAEMRLALDQGKDMLVEQEKSLDGGSDRWSFRAACQRSLVRRVASADAVTLCRAPPRRTAPHTTSHSSVYAWKAPENEMKLSEMEQLARAEVLTMRSRTRSQCQNGKILGFLRRRASSDSPRREPFIINSRPLSPRRTTEKHLEKRFWKQVTRRRQSCGSISQI</sequence>
<reference evidence="2" key="1">
    <citation type="submission" date="2021-02" db="EMBL/GenBank/DDBJ databases">
        <authorList>
            <person name="Steward A R."/>
        </authorList>
    </citation>
    <scope>NUCLEOTIDE SEQUENCE</scope>
</reference>